<feature type="non-terminal residue" evidence="3">
    <location>
        <position position="146"/>
    </location>
</feature>
<reference evidence="3" key="1">
    <citation type="journal article" date="2014" name="Nature">
        <title>Elephant shark genome provides unique insights into gnathostome evolution.</title>
        <authorList>
            <consortium name="International Elephant Shark Genome Sequencing Consortium"/>
            <person name="Venkatesh B."/>
            <person name="Lee A.P."/>
            <person name="Ravi V."/>
            <person name="Maurya A.K."/>
            <person name="Lian M.M."/>
            <person name="Swann J.B."/>
            <person name="Ohta Y."/>
            <person name="Flajnik M.F."/>
            <person name="Sutoh Y."/>
            <person name="Kasahara M."/>
            <person name="Hoon S."/>
            <person name="Gangu V."/>
            <person name="Roy S.W."/>
            <person name="Irimia M."/>
            <person name="Korzh V."/>
            <person name="Kondrychyn I."/>
            <person name="Lim Z.W."/>
            <person name="Tay B.H."/>
            <person name="Tohari S."/>
            <person name="Kong K.W."/>
            <person name="Ho S."/>
            <person name="Lorente-Galdos B."/>
            <person name="Quilez J."/>
            <person name="Marques-Bonet T."/>
            <person name="Raney B.J."/>
            <person name="Ingham P.W."/>
            <person name="Tay A."/>
            <person name="Hillier L.W."/>
            <person name="Minx P."/>
            <person name="Boehm T."/>
            <person name="Wilson R.K."/>
            <person name="Brenner S."/>
            <person name="Warren W.C."/>
        </authorList>
    </citation>
    <scope>NUCLEOTIDE SEQUENCE</scope>
    <source>
        <tissue evidence="3">Gills</tissue>
    </source>
</reference>
<evidence type="ECO:0000313" key="3">
    <source>
        <dbReference type="EMBL" id="AFP13562.1"/>
    </source>
</evidence>
<name>V9LJN9_CALMI</name>
<dbReference type="EMBL" id="JW881045">
    <property type="protein sequence ID" value="AFP13562.1"/>
    <property type="molecule type" value="mRNA"/>
</dbReference>
<dbReference type="InterPro" id="IPR022158">
    <property type="entry name" value="Inositol_phosphatase"/>
</dbReference>
<evidence type="ECO:0000259" key="2">
    <source>
        <dbReference type="PROSITE" id="PS51791"/>
    </source>
</evidence>
<comment type="similarity">
    <text evidence="1">Belongs to the TPRG1 family.</text>
</comment>
<dbReference type="Pfam" id="PF12456">
    <property type="entry name" value="hSac2"/>
    <property type="match status" value="1"/>
</dbReference>
<feature type="domain" description="HSac2" evidence="2">
    <location>
        <begin position="14"/>
        <end position="146"/>
    </location>
</feature>
<accession>V9LJN9</accession>
<feature type="non-terminal residue" evidence="3">
    <location>
        <position position="1"/>
    </location>
</feature>
<dbReference type="InterPro" id="IPR040242">
    <property type="entry name" value="TPRG1-like"/>
</dbReference>
<dbReference type="PANTHER" id="PTHR31108:SF1">
    <property type="entry name" value="HSAC2 DOMAIN-CONTAINING PROTEIN"/>
    <property type="match status" value="1"/>
</dbReference>
<dbReference type="PROSITE" id="PS51791">
    <property type="entry name" value="HSAC2"/>
    <property type="match status" value="1"/>
</dbReference>
<evidence type="ECO:0000256" key="1">
    <source>
        <dbReference type="ARBA" id="ARBA00009163"/>
    </source>
</evidence>
<dbReference type="AlphaFoldDB" id="V9LJN9"/>
<protein>
    <submittedName>
        <fullName evidence="3">Tumor protein p63 regulated 1-like protein</fullName>
    </submittedName>
</protein>
<proteinExistence type="evidence at transcript level"/>
<sequence>TDTDADTDAAKYFVFRTGTVAAAVNDVKKHLTPEDGQVLSSWILSEVDHWNNEWEKLVLITEESLMICKYDFIGLYCLQIHRIPLNFIHSINCGPFSFPRTSFNSRSGFAVRINWDKHREIGFWSQWNPLCRDLPYTTFTPTPTPT</sequence>
<organism evidence="3">
    <name type="scientific">Callorhinchus milii</name>
    <name type="common">Ghost shark</name>
    <dbReference type="NCBI Taxonomy" id="7868"/>
    <lineage>
        <taxon>Eukaryota</taxon>
        <taxon>Metazoa</taxon>
        <taxon>Chordata</taxon>
        <taxon>Craniata</taxon>
        <taxon>Vertebrata</taxon>
        <taxon>Chondrichthyes</taxon>
        <taxon>Holocephali</taxon>
        <taxon>Chimaeriformes</taxon>
        <taxon>Callorhinchidae</taxon>
        <taxon>Callorhinchus</taxon>
    </lineage>
</organism>
<dbReference type="GO" id="GO:0005737">
    <property type="term" value="C:cytoplasm"/>
    <property type="evidence" value="ECO:0007669"/>
    <property type="project" value="TreeGrafter"/>
</dbReference>
<dbReference type="InterPro" id="IPR034753">
    <property type="entry name" value="hSac2"/>
</dbReference>
<dbReference type="PANTHER" id="PTHR31108">
    <property type="entry name" value="TUMOR PROTEIN P63-REGULATED GENE 1-LIKE PROTEIN"/>
    <property type="match status" value="1"/>
</dbReference>